<reference evidence="1 2" key="1">
    <citation type="submission" date="2021-06" db="EMBL/GenBank/DDBJ databases">
        <title>Caerostris extrusa draft genome.</title>
        <authorList>
            <person name="Kono N."/>
            <person name="Arakawa K."/>
        </authorList>
    </citation>
    <scope>NUCLEOTIDE SEQUENCE [LARGE SCALE GENOMIC DNA]</scope>
</reference>
<dbReference type="Proteomes" id="UP001054945">
    <property type="component" value="Unassembled WGS sequence"/>
</dbReference>
<dbReference type="AlphaFoldDB" id="A0AAV4XVJ6"/>
<evidence type="ECO:0000313" key="2">
    <source>
        <dbReference type="Proteomes" id="UP001054945"/>
    </source>
</evidence>
<dbReference type="EMBL" id="BPLR01018374">
    <property type="protein sequence ID" value="GIY99042.1"/>
    <property type="molecule type" value="Genomic_DNA"/>
</dbReference>
<protein>
    <submittedName>
        <fullName evidence="1">Uncharacterized protein</fullName>
    </submittedName>
</protein>
<gene>
    <name evidence="1" type="ORF">CEXT_97241</name>
</gene>
<name>A0AAV4XVJ6_CAEEX</name>
<comment type="caution">
    <text evidence="1">The sequence shown here is derived from an EMBL/GenBank/DDBJ whole genome shotgun (WGS) entry which is preliminary data.</text>
</comment>
<keyword evidence="2" id="KW-1185">Reference proteome</keyword>
<organism evidence="1 2">
    <name type="scientific">Caerostris extrusa</name>
    <name type="common">Bark spider</name>
    <name type="synonym">Caerostris bankana</name>
    <dbReference type="NCBI Taxonomy" id="172846"/>
    <lineage>
        <taxon>Eukaryota</taxon>
        <taxon>Metazoa</taxon>
        <taxon>Ecdysozoa</taxon>
        <taxon>Arthropoda</taxon>
        <taxon>Chelicerata</taxon>
        <taxon>Arachnida</taxon>
        <taxon>Araneae</taxon>
        <taxon>Araneomorphae</taxon>
        <taxon>Entelegynae</taxon>
        <taxon>Araneoidea</taxon>
        <taxon>Araneidae</taxon>
        <taxon>Caerostris</taxon>
    </lineage>
</organism>
<evidence type="ECO:0000313" key="1">
    <source>
        <dbReference type="EMBL" id="GIY99042.1"/>
    </source>
</evidence>
<proteinExistence type="predicted"/>
<accession>A0AAV4XVJ6</accession>
<sequence>MRYTKYWGTTTYVLKIFLRKINATRSLFQAKWKIFAAYNLLSVSSSAKALAVVQSRQSFQTRKHLPSLLRLRGVKYPDNMFIPLFPSSATTRTWWGRSRLYPTAV</sequence>